<evidence type="ECO:0000256" key="3">
    <source>
        <dbReference type="ARBA" id="ARBA00022679"/>
    </source>
</evidence>
<reference evidence="8" key="1">
    <citation type="journal article" date="2019" name="Gigascience">
        <title>De novo genome assembly of the endangered Acer yangbiense, a plant species with extremely small populations endemic to Yunnan Province, China.</title>
        <authorList>
            <person name="Yang J."/>
            <person name="Wariss H.M."/>
            <person name="Tao L."/>
            <person name="Zhang R."/>
            <person name="Yun Q."/>
            <person name="Hollingsworth P."/>
            <person name="Dao Z."/>
            <person name="Luo G."/>
            <person name="Guo H."/>
            <person name="Ma Y."/>
            <person name="Sun W."/>
        </authorList>
    </citation>
    <scope>NUCLEOTIDE SEQUENCE [LARGE SCALE GENOMIC DNA]</scope>
    <source>
        <strain evidence="8">cv. Malutang</strain>
    </source>
</reference>
<feature type="region of interest" description="Disordered" evidence="6">
    <location>
        <begin position="1"/>
        <end position="101"/>
    </location>
</feature>
<keyword evidence="4" id="KW-0472">Membrane</keyword>
<dbReference type="GO" id="GO:0016757">
    <property type="term" value="F:glycosyltransferase activity"/>
    <property type="evidence" value="ECO:0007669"/>
    <property type="project" value="UniProtKB-KW"/>
</dbReference>
<proteinExistence type="predicted"/>
<evidence type="ECO:0000256" key="5">
    <source>
        <dbReference type="ARBA" id="ARBA00023180"/>
    </source>
</evidence>
<dbReference type="Proteomes" id="UP000323000">
    <property type="component" value="Chromosome 5"/>
</dbReference>
<feature type="compositionally biased region" description="Basic and acidic residues" evidence="6">
    <location>
        <begin position="80"/>
        <end position="91"/>
    </location>
</feature>
<accession>A0A5C7I074</accession>
<evidence type="ECO:0000313" key="8">
    <source>
        <dbReference type="Proteomes" id="UP000323000"/>
    </source>
</evidence>
<feature type="compositionally biased region" description="Acidic residues" evidence="6">
    <location>
        <begin position="70"/>
        <end position="79"/>
    </location>
</feature>
<dbReference type="PANTHER" id="PTHR31042">
    <property type="entry name" value="CORE-2/I-BRANCHING BETA-1,6-N-ACETYLGLUCOSAMINYLTRANSFERASE FAMILY PROTEIN-RELATED"/>
    <property type="match status" value="1"/>
</dbReference>
<keyword evidence="3" id="KW-0808">Transferase</keyword>
<comment type="subcellular location">
    <subcellularLocation>
        <location evidence="1">Membrane</location>
        <topology evidence="1">Single-pass type II membrane protein</topology>
    </subcellularLocation>
</comment>
<evidence type="ECO:0000256" key="2">
    <source>
        <dbReference type="ARBA" id="ARBA00022676"/>
    </source>
</evidence>
<evidence type="ECO:0000256" key="1">
    <source>
        <dbReference type="ARBA" id="ARBA00004606"/>
    </source>
</evidence>
<sequence>MAPGKRKSEAVAAKTDTPPSMRVTRSASRRAGGLSSVSELTMAQSPVTKARSSKSEVKTGCDDVEKTTEEEPEVVVEEPEVVKEEPKLEKEAEVEETDGAESKTNKDRLVFHEAAACCYSLADNLYYTKFKLYRKPNMDGCSFAILTSSTCKHYIMLVPQTLFIFLDETQLLKLVISFDTNFAIICVVQMIDLGGIANWSVTHVDWSEGKWHPKAYRARDVTFGLLKSIAVRYKHETSYCLFILPSL</sequence>
<dbReference type="EMBL" id="VAHF01000005">
    <property type="protein sequence ID" value="TXG62348.1"/>
    <property type="molecule type" value="Genomic_DNA"/>
</dbReference>
<gene>
    <name evidence="7" type="ORF">EZV62_013711</name>
</gene>
<dbReference type="GO" id="GO:0016020">
    <property type="term" value="C:membrane"/>
    <property type="evidence" value="ECO:0007669"/>
    <property type="project" value="UniProtKB-SubCell"/>
</dbReference>
<dbReference type="InterPro" id="IPR003406">
    <property type="entry name" value="Glyco_trans_14"/>
</dbReference>
<dbReference type="Pfam" id="PF02485">
    <property type="entry name" value="Branch"/>
    <property type="match status" value="1"/>
</dbReference>
<protein>
    <submittedName>
        <fullName evidence="7">Uncharacterized protein</fullName>
    </submittedName>
</protein>
<name>A0A5C7I074_9ROSI</name>
<dbReference type="InterPro" id="IPR044174">
    <property type="entry name" value="BC10-like"/>
</dbReference>
<dbReference type="AlphaFoldDB" id="A0A5C7I074"/>
<feature type="compositionally biased region" description="Low complexity" evidence="6">
    <location>
        <begin position="25"/>
        <end position="38"/>
    </location>
</feature>
<keyword evidence="2" id="KW-0328">Glycosyltransferase</keyword>
<dbReference type="PANTHER" id="PTHR31042:SF150">
    <property type="entry name" value="OS06G0661900 PROTEIN"/>
    <property type="match status" value="1"/>
</dbReference>
<feature type="compositionally biased region" description="Basic and acidic residues" evidence="6">
    <location>
        <begin position="53"/>
        <end position="69"/>
    </location>
</feature>
<evidence type="ECO:0000313" key="7">
    <source>
        <dbReference type="EMBL" id="TXG62348.1"/>
    </source>
</evidence>
<keyword evidence="5" id="KW-0325">Glycoprotein</keyword>
<dbReference type="OrthoDB" id="191334at2759"/>
<keyword evidence="8" id="KW-1185">Reference proteome</keyword>
<evidence type="ECO:0000256" key="6">
    <source>
        <dbReference type="SAM" id="MobiDB-lite"/>
    </source>
</evidence>
<comment type="caution">
    <text evidence="7">The sequence shown here is derived from an EMBL/GenBank/DDBJ whole genome shotgun (WGS) entry which is preliminary data.</text>
</comment>
<evidence type="ECO:0000256" key="4">
    <source>
        <dbReference type="ARBA" id="ARBA00023136"/>
    </source>
</evidence>
<organism evidence="7 8">
    <name type="scientific">Acer yangbiense</name>
    <dbReference type="NCBI Taxonomy" id="1000413"/>
    <lineage>
        <taxon>Eukaryota</taxon>
        <taxon>Viridiplantae</taxon>
        <taxon>Streptophyta</taxon>
        <taxon>Embryophyta</taxon>
        <taxon>Tracheophyta</taxon>
        <taxon>Spermatophyta</taxon>
        <taxon>Magnoliopsida</taxon>
        <taxon>eudicotyledons</taxon>
        <taxon>Gunneridae</taxon>
        <taxon>Pentapetalae</taxon>
        <taxon>rosids</taxon>
        <taxon>malvids</taxon>
        <taxon>Sapindales</taxon>
        <taxon>Sapindaceae</taxon>
        <taxon>Hippocastanoideae</taxon>
        <taxon>Acereae</taxon>
        <taxon>Acer</taxon>
    </lineage>
</organism>